<reference evidence="1" key="1">
    <citation type="submission" date="2018-02" db="EMBL/GenBank/DDBJ databases">
        <title>Rhizophora mucronata_Transcriptome.</title>
        <authorList>
            <person name="Meera S.P."/>
            <person name="Sreeshan A."/>
            <person name="Augustine A."/>
        </authorList>
    </citation>
    <scope>NUCLEOTIDE SEQUENCE</scope>
    <source>
        <tissue evidence="1">Leaf</tissue>
    </source>
</reference>
<dbReference type="EMBL" id="GGEC01055556">
    <property type="protein sequence ID" value="MBX36040.1"/>
    <property type="molecule type" value="Transcribed_RNA"/>
</dbReference>
<accession>A0A2P2N0P6</accession>
<protein>
    <submittedName>
        <fullName evidence="1">Uncharacterized protein</fullName>
    </submittedName>
</protein>
<sequence length="37" mass="4570">MKHQRKMRIIMENLMRPEKNTTRQMMLPVLSLMIIQQ</sequence>
<proteinExistence type="predicted"/>
<name>A0A2P2N0P6_RHIMU</name>
<organism evidence="1">
    <name type="scientific">Rhizophora mucronata</name>
    <name type="common">Asiatic mangrove</name>
    <dbReference type="NCBI Taxonomy" id="61149"/>
    <lineage>
        <taxon>Eukaryota</taxon>
        <taxon>Viridiplantae</taxon>
        <taxon>Streptophyta</taxon>
        <taxon>Embryophyta</taxon>
        <taxon>Tracheophyta</taxon>
        <taxon>Spermatophyta</taxon>
        <taxon>Magnoliopsida</taxon>
        <taxon>eudicotyledons</taxon>
        <taxon>Gunneridae</taxon>
        <taxon>Pentapetalae</taxon>
        <taxon>rosids</taxon>
        <taxon>fabids</taxon>
        <taxon>Malpighiales</taxon>
        <taxon>Rhizophoraceae</taxon>
        <taxon>Rhizophora</taxon>
    </lineage>
</organism>
<evidence type="ECO:0000313" key="1">
    <source>
        <dbReference type="EMBL" id="MBX36040.1"/>
    </source>
</evidence>
<dbReference type="AlphaFoldDB" id="A0A2P2N0P6"/>